<proteinExistence type="predicted"/>
<evidence type="ECO:0000313" key="5">
    <source>
        <dbReference type="EMBL" id="PND30873.1"/>
    </source>
</evidence>
<feature type="binding site" evidence="2">
    <location>
        <position position="96"/>
    </location>
    <ligand>
        <name>glutathione</name>
        <dbReference type="ChEBI" id="CHEBI:57925"/>
    </ligand>
</feature>
<keyword evidence="6" id="KW-1185">Reference proteome</keyword>
<dbReference type="Pfam" id="PF13409">
    <property type="entry name" value="GST_N_2"/>
    <property type="match status" value="1"/>
</dbReference>
<evidence type="ECO:0000256" key="1">
    <source>
        <dbReference type="PIRSR" id="PIRSR015753-1"/>
    </source>
</evidence>
<dbReference type="GO" id="GO:0004364">
    <property type="term" value="F:glutathione transferase activity"/>
    <property type="evidence" value="ECO:0007669"/>
    <property type="project" value="InterPro"/>
</dbReference>
<dbReference type="InterPro" id="IPR004045">
    <property type="entry name" value="Glutathione_S-Trfase_N"/>
</dbReference>
<protein>
    <submittedName>
        <fullName evidence="5">Glutathione-dependent reductase</fullName>
    </submittedName>
</protein>
<dbReference type="SFLD" id="SFLDG01206">
    <property type="entry name" value="Xi.1"/>
    <property type="match status" value="1"/>
</dbReference>
<dbReference type="AlphaFoldDB" id="A0A2N8KBM8"/>
<name>A0A2N8KBM8_9BURK</name>
<dbReference type="SFLD" id="SFLDG01148">
    <property type="entry name" value="Xi_(cytGST)"/>
    <property type="match status" value="1"/>
</dbReference>
<feature type="active site" description="Nucleophile" evidence="1">
    <location>
        <position position="63"/>
    </location>
</feature>
<organism evidence="5 6">
    <name type="scientific">Achromobacter pulmonis</name>
    <dbReference type="NCBI Taxonomy" id="1389932"/>
    <lineage>
        <taxon>Bacteria</taxon>
        <taxon>Pseudomonadati</taxon>
        <taxon>Pseudomonadota</taxon>
        <taxon>Betaproteobacteria</taxon>
        <taxon>Burkholderiales</taxon>
        <taxon>Alcaligenaceae</taxon>
        <taxon>Achromobacter</taxon>
    </lineage>
</organism>
<feature type="site" description="Lowers pKa of active site Cys" evidence="3">
    <location>
        <position position="252"/>
    </location>
</feature>
<dbReference type="RefSeq" id="WP_102775624.1">
    <property type="nucleotide sequence ID" value="NZ_POQS01000008.1"/>
</dbReference>
<dbReference type="GO" id="GO:0005737">
    <property type="term" value="C:cytoplasm"/>
    <property type="evidence" value="ECO:0007669"/>
    <property type="project" value="TreeGrafter"/>
</dbReference>
<dbReference type="InterPro" id="IPR036282">
    <property type="entry name" value="Glutathione-S-Trfase_C_sf"/>
</dbReference>
<feature type="site" description="Lowers pKa of active site Cys" evidence="3">
    <location>
        <position position="295"/>
    </location>
</feature>
<dbReference type="Proteomes" id="UP000235994">
    <property type="component" value="Unassembled WGS sequence"/>
</dbReference>
<gene>
    <name evidence="5" type="ORF">C1I89_28260</name>
</gene>
<dbReference type="SUPFAM" id="SSF47616">
    <property type="entry name" value="GST C-terminal domain-like"/>
    <property type="match status" value="1"/>
</dbReference>
<dbReference type="Pfam" id="PF13410">
    <property type="entry name" value="GST_C_2"/>
    <property type="match status" value="1"/>
</dbReference>
<feature type="binding site" evidence="2">
    <location>
        <begin position="146"/>
        <end position="147"/>
    </location>
    <ligand>
        <name>glutathione</name>
        <dbReference type="ChEBI" id="CHEBI:57925"/>
    </ligand>
</feature>
<feature type="domain" description="GST C-terminal" evidence="4">
    <location>
        <begin position="170"/>
        <end position="295"/>
    </location>
</feature>
<feature type="active site" description="Proton donor/acceptor" evidence="1">
    <location>
        <position position="193"/>
    </location>
</feature>
<sequence>MLVDRHWVGDWQPVQASDGKGAFVRQTSSFRNWVTADGEAGPTGEGGFQAEPDRYHLYVALICPWASRTLMARALKGLEDVVSLTVVEPELSPQGWRFGDDPESTDPVNGAAHLHEIYTAADPHHTGRPTVPVLWDKRRRTIVNNESADILRMFNTGFGDFARGDIDLYPVDLREEIDSLNEAIYPRLNNGVYRAGFATTQCAYEEAFADVFGMLDALEARLSAKGPFLTGERFTEADIRLFVTLVRFDVAYHGLFKCNLRRLADYRALSAYLARVLAMPGIRETVDIGHIKRGYYSIRALNPHGIVPLGPDLPGLDPVVLPGPGRSAGTGTEV</sequence>
<dbReference type="Gene3D" id="1.20.1050.10">
    <property type="match status" value="1"/>
</dbReference>
<dbReference type="PROSITE" id="PS50405">
    <property type="entry name" value="GST_CTER"/>
    <property type="match status" value="1"/>
</dbReference>
<dbReference type="SUPFAM" id="SSF52833">
    <property type="entry name" value="Thioredoxin-like"/>
    <property type="match status" value="1"/>
</dbReference>
<dbReference type="PANTHER" id="PTHR32419:SF6">
    <property type="entry name" value="GLUTATHIONE S-TRANSFERASE OMEGA-LIKE 1-RELATED"/>
    <property type="match status" value="1"/>
</dbReference>
<dbReference type="SFLD" id="SFLDS00019">
    <property type="entry name" value="Glutathione_Transferase_(cytos"/>
    <property type="match status" value="1"/>
</dbReference>
<dbReference type="InterPro" id="IPR010987">
    <property type="entry name" value="Glutathione-S-Trfase_C-like"/>
</dbReference>
<dbReference type="InterPro" id="IPR036249">
    <property type="entry name" value="Thioredoxin-like_sf"/>
</dbReference>
<evidence type="ECO:0000256" key="3">
    <source>
        <dbReference type="PIRSR" id="PIRSR015753-3"/>
    </source>
</evidence>
<evidence type="ECO:0000313" key="6">
    <source>
        <dbReference type="Proteomes" id="UP000235994"/>
    </source>
</evidence>
<accession>A0A2N8KBM8</accession>
<dbReference type="Gene3D" id="3.40.30.10">
    <property type="entry name" value="Glutaredoxin"/>
    <property type="match status" value="1"/>
</dbReference>
<dbReference type="InterPro" id="IPR040079">
    <property type="entry name" value="Glutathione_S-Trfase"/>
</dbReference>
<dbReference type="InterPro" id="IPR016639">
    <property type="entry name" value="GST_Omega/GSH"/>
</dbReference>
<dbReference type="CDD" id="cd03190">
    <property type="entry name" value="GST_C_Omega_like"/>
    <property type="match status" value="1"/>
</dbReference>
<comment type="caution">
    <text evidence="5">The sequence shown here is derived from an EMBL/GenBank/DDBJ whole genome shotgun (WGS) entry which is preliminary data.</text>
</comment>
<dbReference type="InterPro" id="IPR047047">
    <property type="entry name" value="GST_Omega-like_C"/>
</dbReference>
<evidence type="ECO:0000259" key="4">
    <source>
        <dbReference type="PROSITE" id="PS50405"/>
    </source>
</evidence>
<reference evidence="5 6" key="1">
    <citation type="submission" date="2018-01" db="EMBL/GenBank/DDBJ databases">
        <title>The draft genome of an aniline degradation strain ANB-1.</title>
        <authorList>
            <person name="Zhang L."/>
            <person name="Jiang J."/>
        </authorList>
    </citation>
    <scope>NUCLEOTIDE SEQUENCE [LARGE SCALE GENOMIC DNA]</scope>
    <source>
        <strain evidence="5 6">ANB-1</strain>
    </source>
</reference>
<evidence type="ECO:0000256" key="2">
    <source>
        <dbReference type="PIRSR" id="PIRSR015753-2"/>
    </source>
</evidence>
<feature type="binding site" evidence="2">
    <location>
        <begin position="128"/>
        <end position="131"/>
    </location>
    <ligand>
        <name>glutathione</name>
        <dbReference type="ChEBI" id="CHEBI:57925"/>
    </ligand>
</feature>
<dbReference type="PIRSF" id="PIRSF015753">
    <property type="entry name" value="GST"/>
    <property type="match status" value="1"/>
</dbReference>
<dbReference type="EMBL" id="POQS01000008">
    <property type="protein sequence ID" value="PND30873.1"/>
    <property type="molecule type" value="Genomic_DNA"/>
</dbReference>
<dbReference type="PANTHER" id="PTHR32419">
    <property type="entry name" value="GLUTATHIONYL-HYDROQUINONE REDUCTASE"/>
    <property type="match status" value="1"/>
</dbReference>